<name>A0ABU9G295_9GAMM</name>
<accession>A0ABU9G295</accession>
<feature type="coiled-coil region" evidence="1">
    <location>
        <begin position="31"/>
        <end position="75"/>
    </location>
</feature>
<feature type="domain" description="SPOR" evidence="3">
    <location>
        <begin position="138"/>
        <end position="227"/>
    </location>
</feature>
<evidence type="ECO:0000313" key="5">
    <source>
        <dbReference type="Proteomes" id="UP001379949"/>
    </source>
</evidence>
<protein>
    <submittedName>
        <fullName evidence="4">SPOR domain-containing protein</fullName>
    </submittedName>
</protein>
<feature type="chain" id="PRO_5045215991" evidence="2">
    <location>
        <begin position="21"/>
        <end position="227"/>
    </location>
</feature>
<dbReference type="PROSITE" id="PS51257">
    <property type="entry name" value="PROKAR_LIPOPROTEIN"/>
    <property type="match status" value="1"/>
</dbReference>
<keyword evidence="5" id="KW-1185">Reference proteome</keyword>
<dbReference type="InterPro" id="IPR007730">
    <property type="entry name" value="SPOR-like_dom"/>
</dbReference>
<keyword evidence="2" id="KW-0732">Signal</keyword>
<dbReference type="Gene3D" id="3.30.70.1070">
    <property type="entry name" value="Sporulation related repeat"/>
    <property type="match status" value="1"/>
</dbReference>
<evidence type="ECO:0000313" key="4">
    <source>
        <dbReference type="EMBL" id="MEL0612609.1"/>
    </source>
</evidence>
<dbReference type="Proteomes" id="UP001379949">
    <property type="component" value="Unassembled WGS sequence"/>
</dbReference>
<reference evidence="4 5" key="1">
    <citation type="submission" date="2024-02" db="EMBL/GenBank/DDBJ databases">
        <title>Bacteria isolated from the canopy kelp, Nereocystis luetkeana.</title>
        <authorList>
            <person name="Pfister C.A."/>
            <person name="Younker I.T."/>
            <person name="Light S.H."/>
        </authorList>
    </citation>
    <scope>NUCLEOTIDE SEQUENCE [LARGE SCALE GENOMIC DNA]</scope>
    <source>
        <strain evidence="4 5">TI.4.07</strain>
    </source>
</reference>
<evidence type="ECO:0000259" key="3">
    <source>
        <dbReference type="PROSITE" id="PS51724"/>
    </source>
</evidence>
<dbReference type="Pfam" id="PF05036">
    <property type="entry name" value="SPOR"/>
    <property type="match status" value="1"/>
</dbReference>
<comment type="caution">
    <text evidence="4">The sequence shown here is derived from an EMBL/GenBank/DDBJ whole genome shotgun (WGS) entry which is preliminary data.</text>
</comment>
<proteinExistence type="predicted"/>
<dbReference type="RefSeq" id="WP_341564051.1">
    <property type="nucleotide sequence ID" value="NZ_JBAKAQ010000003.1"/>
</dbReference>
<sequence length="227" mass="24439">MGIIKKLLLVSVALSLSACSIFEGKNTFMTYQDLQDKVKTHDTELQDMQTKLDRVDQLEAEIAELKKSNAGNTGQSIVSPAASNDMDTADGAPMAVTNVAPAVTAAPVVNTAPAPVQPNYNNTRQNVVTPVAVQSASHSQDKSYGVQLAAYGSRGEAARGWQVLSNGSPDTYVNLVPHVNEKSINGRTMYQLKVGPFLDRAYSVDFCNMLKQKGQDCLVSKYDGQPL</sequence>
<keyword evidence="1" id="KW-0175">Coiled coil</keyword>
<organism evidence="4 5">
    <name type="scientific">Marinomonas arenicola</name>
    <dbReference type="NCBI Taxonomy" id="569601"/>
    <lineage>
        <taxon>Bacteria</taxon>
        <taxon>Pseudomonadati</taxon>
        <taxon>Pseudomonadota</taxon>
        <taxon>Gammaproteobacteria</taxon>
        <taxon>Oceanospirillales</taxon>
        <taxon>Oceanospirillaceae</taxon>
        <taxon>Marinomonas</taxon>
    </lineage>
</organism>
<evidence type="ECO:0000256" key="1">
    <source>
        <dbReference type="SAM" id="Coils"/>
    </source>
</evidence>
<evidence type="ECO:0000256" key="2">
    <source>
        <dbReference type="SAM" id="SignalP"/>
    </source>
</evidence>
<dbReference type="SUPFAM" id="SSF110997">
    <property type="entry name" value="Sporulation related repeat"/>
    <property type="match status" value="1"/>
</dbReference>
<dbReference type="PROSITE" id="PS51724">
    <property type="entry name" value="SPOR"/>
    <property type="match status" value="1"/>
</dbReference>
<dbReference type="InterPro" id="IPR036680">
    <property type="entry name" value="SPOR-like_sf"/>
</dbReference>
<dbReference type="EMBL" id="JBAKAR010000003">
    <property type="protein sequence ID" value="MEL0612609.1"/>
    <property type="molecule type" value="Genomic_DNA"/>
</dbReference>
<feature type="signal peptide" evidence="2">
    <location>
        <begin position="1"/>
        <end position="20"/>
    </location>
</feature>
<gene>
    <name evidence="4" type="ORF">V6242_05595</name>
</gene>